<dbReference type="PANTHER" id="PTHR31268:SF12">
    <property type="entry name" value="GALACTINOL--SUCROSE GALACTOSYLTRANSFERASE"/>
    <property type="match status" value="1"/>
</dbReference>
<keyword evidence="1" id="KW-0119">Carbohydrate metabolism</keyword>
<gene>
    <name evidence="3" type="ORF">BUALT_BualtUnG0013100</name>
</gene>
<dbReference type="Pfam" id="PF05691">
    <property type="entry name" value="Raffinose_syn"/>
    <property type="match status" value="1"/>
</dbReference>
<proteinExistence type="predicted"/>
<dbReference type="AlphaFoldDB" id="A0AAV6W0N7"/>
<comment type="caution">
    <text evidence="3">The sequence shown here is derived from an EMBL/GenBank/DDBJ whole genome shotgun (WGS) entry which is preliminary data.</text>
</comment>
<dbReference type="PANTHER" id="PTHR31268">
    <property type="match status" value="1"/>
</dbReference>
<accession>A0AAV6W0N7</accession>
<dbReference type="EMBL" id="WHWC01000115">
    <property type="protein sequence ID" value="KAG8363021.1"/>
    <property type="molecule type" value="Genomic_DNA"/>
</dbReference>
<dbReference type="InterPro" id="IPR008811">
    <property type="entry name" value="Glycosyl_hydrolases_36"/>
</dbReference>
<reference evidence="3" key="1">
    <citation type="submission" date="2019-10" db="EMBL/GenBank/DDBJ databases">
        <authorList>
            <person name="Zhang R."/>
            <person name="Pan Y."/>
            <person name="Wang J."/>
            <person name="Ma R."/>
            <person name="Yu S."/>
        </authorList>
    </citation>
    <scope>NUCLEOTIDE SEQUENCE</scope>
    <source>
        <strain evidence="3">LA-IB0</strain>
        <tissue evidence="3">Leaf</tissue>
    </source>
</reference>
<evidence type="ECO:0000256" key="1">
    <source>
        <dbReference type="ARBA" id="ARBA00023277"/>
    </source>
</evidence>
<evidence type="ECO:0000313" key="4">
    <source>
        <dbReference type="Proteomes" id="UP000826271"/>
    </source>
</evidence>
<evidence type="ECO:0000256" key="2">
    <source>
        <dbReference type="SAM" id="MobiDB-lite"/>
    </source>
</evidence>
<dbReference type="Proteomes" id="UP000826271">
    <property type="component" value="Unassembled WGS sequence"/>
</dbReference>
<organism evidence="3 4">
    <name type="scientific">Buddleja alternifolia</name>
    <dbReference type="NCBI Taxonomy" id="168488"/>
    <lineage>
        <taxon>Eukaryota</taxon>
        <taxon>Viridiplantae</taxon>
        <taxon>Streptophyta</taxon>
        <taxon>Embryophyta</taxon>
        <taxon>Tracheophyta</taxon>
        <taxon>Spermatophyta</taxon>
        <taxon>Magnoliopsida</taxon>
        <taxon>eudicotyledons</taxon>
        <taxon>Gunneridae</taxon>
        <taxon>Pentapetalae</taxon>
        <taxon>asterids</taxon>
        <taxon>lamiids</taxon>
        <taxon>Lamiales</taxon>
        <taxon>Scrophulariaceae</taxon>
        <taxon>Buddlejeae</taxon>
        <taxon>Buddleja</taxon>
    </lineage>
</organism>
<evidence type="ECO:0000313" key="3">
    <source>
        <dbReference type="EMBL" id="KAG8363021.1"/>
    </source>
</evidence>
<feature type="region of interest" description="Disordered" evidence="2">
    <location>
        <begin position="161"/>
        <end position="184"/>
    </location>
</feature>
<keyword evidence="4" id="KW-1185">Reference proteome</keyword>
<protein>
    <submittedName>
        <fullName evidence="3">Uncharacterized protein</fullName>
    </submittedName>
</protein>
<sequence>METQLIILQLPELNSYVLILPLIEGKFRSAIHPGSNGEVVLCVESGSTKVMEKSFTCCAYFHVGNNPYDLMRDAISVVRVHLGTFSINMDHEDPLQDSKDTIYLGSQMLSRSYRFKENEKFAKYQSGTMLSPDAPGFDQEKHDEVFKEMFELAMKKKELKEAGKDDSTLPGPSFIEYLREKEGD</sequence>
<name>A0AAV6W0N7_9LAMI</name>